<comment type="caution">
    <text evidence="1">The sequence shown here is derived from an EMBL/GenBank/DDBJ whole genome shotgun (WGS) entry which is preliminary data.</text>
</comment>
<name>A0ABW2LDK9_9PSEU</name>
<organism evidence="1 2">
    <name type="scientific">Saccharopolyspora griseoalba</name>
    <dbReference type="NCBI Taxonomy" id="1431848"/>
    <lineage>
        <taxon>Bacteria</taxon>
        <taxon>Bacillati</taxon>
        <taxon>Actinomycetota</taxon>
        <taxon>Actinomycetes</taxon>
        <taxon>Pseudonocardiales</taxon>
        <taxon>Pseudonocardiaceae</taxon>
        <taxon>Saccharopolyspora</taxon>
    </lineage>
</organism>
<gene>
    <name evidence="1" type="ORF">ACFQRI_03895</name>
</gene>
<sequence length="165" mass="18548">MSAPDARLADRLAAITGMPADFIDHVLHRGRLAALTEEADRLRRDYLAQLRRRQADEKALNDERENDTARQLFHGLEPHACPRCEAPISERRRREEREHRRCAVCSGALPGPPERTPAAEIDARLRLAISEADEIAAVARLRNAEIALARLVAEAADVPEQRRPE</sequence>
<evidence type="ECO:0000313" key="1">
    <source>
        <dbReference type="EMBL" id="MFC7340542.1"/>
    </source>
</evidence>
<evidence type="ECO:0000313" key="2">
    <source>
        <dbReference type="Proteomes" id="UP001596504"/>
    </source>
</evidence>
<keyword evidence="2" id="KW-1185">Reference proteome</keyword>
<dbReference type="Proteomes" id="UP001596504">
    <property type="component" value="Unassembled WGS sequence"/>
</dbReference>
<accession>A0ABW2LDK9</accession>
<reference evidence="2" key="1">
    <citation type="journal article" date="2019" name="Int. J. Syst. Evol. Microbiol.">
        <title>The Global Catalogue of Microorganisms (GCM) 10K type strain sequencing project: providing services to taxonomists for standard genome sequencing and annotation.</title>
        <authorList>
            <consortium name="The Broad Institute Genomics Platform"/>
            <consortium name="The Broad Institute Genome Sequencing Center for Infectious Disease"/>
            <person name="Wu L."/>
            <person name="Ma J."/>
        </authorList>
    </citation>
    <scope>NUCLEOTIDE SEQUENCE [LARGE SCALE GENOMIC DNA]</scope>
    <source>
        <strain evidence="2">WLHS5</strain>
    </source>
</reference>
<proteinExistence type="predicted"/>
<protein>
    <submittedName>
        <fullName evidence="1">Uncharacterized protein</fullName>
    </submittedName>
</protein>
<dbReference type="RefSeq" id="WP_380664440.1">
    <property type="nucleotide sequence ID" value="NZ_JBHTCJ010000001.1"/>
</dbReference>
<dbReference type="EMBL" id="JBHTCJ010000001">
    <property type="protein sequence ID" value="MFC7340542.1"/>
    <property type="molecule type" value="Genomic_DNA"/>
</dbReference>